<evidence type="ECO:0000256" key="12">
    <source>
        <dbReference type="ARBA" id="ARBA00022581"/>
    </source>
</evidence>
<proteinExistence type="predicted"/>
<keyword evidence="19" id="KW-0548">Nucleotidyltransferase</keyword>
<dbReference type="InterPro" id="IPR011545">
    <property type="entry name" value="DEAD/DEAH_box_helicase_dom"/>
</dbReference>
<evidence type="ECO:0000256" key="17">
    <source>
        <dbReference type="ARBA" id="ARBA00022679"/>
    </source>
</evidence>
<dbReference type="GO" id="GO:0019028">
    <property type="term" value="C:viral capsid"/>
    <property type="evidence" value="ECO:0007669"/>
    <property type="project" value="UniProtKB-KW"/>
</dbReference>
<comment type="catalytic activity">
    <reaction evidence="40">
        <text>ATP + H2O = ADP + phosphate + H(+)</text>
        <dbReference type="Rhea" id="RHEA:13065"/>
        <dbReference type="ChEBI" id="CHEBI:15377"/>
        <dbReference type="ChEBI" id="CHEBI:15378"/>
        <dbReference type="ChEBI" id="CHEBI:30616"/>
        <dbReference type="ChEBI" id="CHEBI:43474"/>
        <dbReference type="ChEBI" id="CHEBI:456216"/>
        <dbReference type="EC" id="3.6.4.13"/>
    </reaction>
</comment>
<evidence type="ECO:0000256" key="33">
    <source>
        <dbReference type="ARBA" id="ARBA00023136"/>
    </source>
</evidence>
<evidence type="ECO:0000256" key="28">
    <source>
        <dbReference type="ARBA" id="ARBA00022870"/>
    </source>
</evidence>
<evidence type="ECO:0000256" key="1">
    <source>
        <dbReference type="ARBA" id="ARBA00004147"/>
    </source>
</evidence>
<dbReference type="GO" id="GO:0046718">
    <property type="term" value="P:symbiont entry into host cell"/>
    <property type="evidence" value="ECO:0007669"/>
    <property type="project" value="UniProtKB-KW"/>
</dbReference>
<dbReference type="Gene3D" id="3.40.50.150">
    <property type="entry name" value="Vaccinia Virus protein VP39"/>
    <property type="match status" value="1"/>
</dbReference>
<evidence type="ECO:0000256" key="27">
    <source>
        <dbReference type="ARBA" id="ARBA00022844"/>
    </source>
</evidence>
<evidence type="ECO:0000256" key="35">
    <source>
        <dbReference type="ARBA" id="ARBA00023180"/>
    </source>
</evidence>
<feature type="transmembrane region" description="Helical" evidence="42">
    <location>
        <begin position="4845"/>
        <end position="4863"/>
    </location>
</feature>
<dbReference type="SMART" id="SM00490">
    <property type="entry name" value="HELICc"/>
    <property type="match status" value="1"/>
</dbReference>
<sequence>MPAYSAGPVARRNGACPPGFVPMSQVDPVLLDFMKSAPDFKKNVRGNYVMKWLVKWAEKKEATASKSGSRPLTVEDLAYYTCHPLLDQALALCGLPNCNEDCDDGCVHDLWRDSERPQTLGWYQGGYLYKDGCAAFVELDKYDQGYGALYDKFGPVVVHSAFEGIAVAQCKWYADRFDYIKAAVKAGEGSYAECTSDFADENPFPELPPRSEMIVSVSAPVAEKEVVAAVATAEPIAVAPTIAEPVVEAPIIVAAPAVATPAIVVAPVATVAVPVVAVTEVFTTVVKKKKAPSAKKLIPIAAPVVAAKKVAPAEVPIVKPTISAVEKSAPLMKAPAAVEPVVEDEEDTEEYKLVDSLFREFSVDKERYPGFFGLLIDELIEQRGQKGLNKYARGEVKDFAKSLTKDLPKLKNGRAAIAPPKSLTKTVLPNPKKPQLGCICPTFGPYSGDIAAAKDFIYNDRGFIALEGVDKEKKPWLNVKESRNKSGLGYDEFSDYKRGQEDAERELYVPPIKPVVRNFQFMNFVSAGVQAGTVQETPRIVEQPTAAAEVIATPMEIPVVEAVATPVAEVIAPPSVEAKKPEEPFVFNSIVEVANPKVTGKLRKLTQIKNKTSPVIQKKAAADSRLYITGKFDLPLELPPMYKVNLKGRKAAFYSTDPSLVYFHDKVNYITNTNIPAVDKCIESVNQHFKTEFNTVLIQKYDAGAQIPMHKDDEDCYDNDPILTYNLSGESVFSLSDARIGGRKEFHLTSGDYILLTASGSKLRHAVKAETTRVSLTFRIQRRQMAEFEKRKKVFDFFATQTKPATASVTLKFHTATAKVSKSEALTTPPKNEEKLKVRKPRLEDLIEDSMYGKIKSAIPVVESAQSIVAAVKAPKSIVCPLTPHNTPVSVVLECGLEKNGFCFIQGCYGCKIRKQVVEVVLCGLEKTGFCFISDCKTCKPITDDVVKPLLAEPIVVVEQVSQREVLPGPIFQVPLFWGPAASNETVDTKPLLETVPAPFIAEVAVPEVVVVPQTTLIPAPAKAAVPKPEGLETKASEAVASKSDESKTAPKSGIAVPNPKGVKATADKSVAVKPKSAKPKIKPAPKAKVVKAAKPFTIIAERAKFLGNQRAIFMKDGWYMVVHKSLYLAVRYKLTAIRKSWVDGNADTFYSSLQKSAAEFKEEKIAAKKEKRTSWIFSVKNAEKCFKNVKHWNYTARAAGLDGLYSKFREYMKSPEAIAVRPKLETIKVKTIKPKDTLPHFNLYKREISKKSLDQLVDHIDVLHENANLSGEQRTRLVNLVKQKIFLKSFFDGKLLNENKKLLVDKNNKVLLEKRMPQYGWDSLTIAEVNGNSMRDLKMRGKLNQRRVCVDCSKTLFLKEKSTKDGTFIYGKCSSLKCAQYCPPTEKKPCPKCEVPLDNRYRECIKCFRVAQRPPAVPKIKTKSVEAVRAHSTVPADFDLLDDDVLPFGGRFARVSWYKGDSSNVVPNVRTLHTGEGDCKKVDWLTDLPDIQCKYILPNLDRQRPIGVPISSSNIKTLFVSGRGWFRKECDGWLMSYEYYTFKCDTILVSGTPIFQDGRMISTVTYSDGNGNYIIMTAHPIATYKHAVGSLGGAESSDSFGMPKNLVEGEDFNLTCSFFKNSCLVFHQGKTYLLRYNFMNQLVTRMVLNTGNSWEVDTPHCLKPRQVGKKRAVPHWYFAIFLLSVQVSGGKPPLPLARLGSTTVAPASSPTLTTEVPTSTSTEGPSAEDFTATAGGKFWPWLSSKAPDSDILYWDRSTGRECAATLGNIRAIISKISHLDDVFTVKFRDEFTRGTLPTPVTLLQKVVNDMSNDINDARVKIGVNAYSEMAGGIPARLSELKNLKSKLSQWNSACKTLEVLTKTFTYKFDEPCLSNGGTISSLEDKATGYIKFLTDALATKNEDEEQLVSAGNSYTNALTSLKDLVISNSGDLPIPLFVVVKGNLGMLPVYGVDWIKSQYPILKEGTSFLQEKTAELSRFHNILLKYLSDDTAIDIPEDTASIWDLLTVSPTEVNLHDGTKAYLSKVRKNNAVVECYNSGSSSVCAIPKGGVIASDSNNPTIEKAVKTFRPVVTATNEETPPPPPPTVVEQKKDEDFRPIIYTSNVMGLVKASIVVIISVAAYETEGAAAAVAMLVLGFLLSVNACNPDLVMVQGTQNGAEGSWHAWGPIGTGQCVRFGDSVVMIDGIKVERNIEKLFVTANNYRGFTKSKYGCPGGLGRSVCDDKLGCESQDQVERSFCTNSYNGAFTKTDCLFPGELYTNVAVCITATGEAVHVYKLTGDLKVTVEYSIFRGGEKKSGTFIQGTQFMSGSEFSIMDIERKSPFDFDHVALQAGDSKRKPRFIEINKGVDVFKWCKTILTNGRWKFEDPNCLDITATQHGPDVEVQLPGMGIIKALSRGDAKNIISTVVGVSDDSRSVFRIVKWFNGHLLFNALPIVEVTRKCVLDSRPELRSSPIYKVYKHNQLEVLASETNCKIKIFAKQCHIHGTEVVNITNKRAITILICPYSVSDTITIEGNQSYTYKLSGLAVEYNYVFHALEDTVLRTVTNSSLLNVFHDLVDRIPNPIASFFNNIKKFIYVTTVVVCGLIGIIVGVNIMSRWQSYGAIFILVVTVSSGFLLASAEASEESSCFKNITGLPPKGGLDCDIVGAAHIFETVSGQFNLSMHDLLQYYCKEGAAHGYTATEFTKLLLSSCGHVTSGAHPGARPILSIGVLSFIGVNTSGVIQIGLYVLCGIIFTQYLYECVLIIRSFQRIVKSLFDVFRSDYERVAVICDMISSTTLVACLWQYIGWSSIFVVYTAQRPLIFEVARACAFNGRKVLNAYGHWWWSASIAKMWPKKKDVAMHQIVRGKYTAVSCPPEVASTSSLYEVEEHALSEISGDQLVYEHYRGKDFRNRQFVVDGVRQFYFHKIENVLVAPLHAIAIGRERWGFCGDLAFYPHTGDRILSRFKVGEFENSWVAIEGPIKTIKLVLWEGRCARIDRAWQKGDSGLAFYVNNSSRRLWMHYGSPSTHPKNSLNVFETWNPDCFVMHSGIENLVRGPIKEKQAESSTAEIQRGRSAASSRRSEFTAEKVLDVLESALLPGVTFGPIPGTAMQRGRSSSVVRKRESRDSSKALRSQSKSPSRRGSVVSHQFSISDIILAKARVGETTIKGQVAVRHHGVVSGRVLPEYEKIQTPAIVKRAPARRGNRSNSETAKFAKEIALEKEVKQNLIPKVVLDRMCSVVPDFKVQYWTNTNISREEYEVAKKEGKIFLQATTENFLRHSISKYDKETQERLYNAAASSVQNTAVGKSVGQLADLDYAKLAAVCDNIQFRKAGEVNIARARRQGKEVDVVNHKVITDSGSFGYKTVNLASKKDKGKEKEVESAIVEMASKKVRISSILDGLSEGSDGPFDVLDEEGNVVCRAIIVDGSLCIPAHSVIVDESTWYQANDLLVEHLEAFDTFVTQNEALFYNKAVDLEVQNRGERVGLRSNGLFIEDREFRKGDSGLTYETPQGKLVMFRGLVSGEDLKTTDVLNKSENVSIAEVEGDGVVHYYKVQQFPWRVAEHSPQVIRAPGTIMPPTSEPLGAIQEDEEGEDESDTDIGEIEEIEEADPQEMIAPPVYGADSLVGQSVSQLSDDDWAVFDEAMSLEVDDRRTQATKQLESKYAVETDTEIVEILLQFFEEVLTVKLKKHKGNPPLNMPSVFWTIFAMFDQNLIDSEKVRKYAKEHSLASLVNYIDAVSGREFCGIAHKGTSCKKYLATLQKQGGKTCLQTSLLQTNYISFVTENEDVTKSILLWILSAEFVPNVSPSGVHWNVGIYDPILKNILNGVATSVFCDLFSWHIERTTILPQAHLDVGGKLKMTPSAVNWAQAFLDNSTAAHSDIYNCFFPSAKKGKDTRVVIDRQGSWVRNDNIIQMAKFNGSTSGWGFIYQGILYSCYHVTRGRNIEVNVFTGEDGKSLRLITDPPTFTSSCLFKATEKRTTYRGDICVYATPGMNPTWQKPIVGEIYLLINPELHKFATLLCTGSSAGAAEITDSTQMVDHFAFVSITKEKLIEVVPFTDYTKGWSGLPIMSTRGACVGIFGFLRTLNTATPEGVVDRPESARPTVHTSQHDITSQVGEVLSQSRAAAVCNRWLRVSAPTGAGKSTRLVRAMGEELLKRLKKRTINIRVCVPTVFTVNNLFDGMCMMTAQDKTADKRVNILRHHGQLRKEDKLSFLSTQHAAAACINITYCTYGSYIKSCTKGTKPDLLILDEIHTRIPDVLAVETILKLHNRWSQVITMTATAWPASPTNDIFVDFSIGTSKRYPIEEKILKKWGEEGFGDENQYYRILGVDGKQYALPRDHCAADCKTLVFMATINQCKKAMDLLAQDNTGVGLMTLTSKNKTDRVPEGRVIIFCTEVAESGITIPNCDNVIDFRRCMRPNADCTFNPADGGSIQYMYTMLPTEINVCSATQRKGRTGRTNAGNYWTCDSHPLPAMHDRPPATVFEIALTMLKNEEITQMASNQEDWDDAVMEFVRFFRPMSLVQHRNLRPVTVNARGERTILSEEETVKVYEMKLEVMQSVNVLDPVAWYLLPNYPLSIVENGGDSAIAGNNVALVEMTKKIKAHLNSFAMSDSDWWENNKEKRLQFQIPIVAKMEDEQWVHSDESTRLKFRSECLTGVKLHSLGSLWWGGSEALLAIGATGFIFSQFYDVMYGTKKPVGLYQVHCAKIESFTQCYEYLTRAKLTMRQCTDVEYWVECLVGAVEASIRTVTGTLPASNKLRQWFDSNFPKVKTHSELNDIWARCLDYLEKAYADFQACLPKDRNALTQSWIGSGTLAMFGTFYDQWVAELSPFGAFLFAIGIGGIAATVVCTSQFVGACLIGGFGYLLAHWWNKPKQPNKYLAMSKDYYPKNRILQFEIGAILGNLVTHYFVPMVSEHQDVVYEKVMKTMNRLGKEKVVAVAASANATTFTTLFTQSSTSRVYDMYIQLGQLWSGKIDIYSAEGLSAVLTSYGGVSSIFSLDVGSLLTLATVAGVDWLCSMADKNIEQTWFRQYGTLKPGGKLEEAFFAGSELEKTDRMSTIRRVQSTLHCIVASGFNPVAVLPALIVTLSKKVYEGETAISGGELLDTYMRAVTTHPFVLLINIVWNVWSKLKESSEANVGVKLNSEGGAIAWLLQFKDRISAAVRESCEALWAYCKKNTRTLRRAKNTFCFGVRILYNVAGWIGKLLISKMGDMVTSLTDAVARSIVKQVVPTFWLKYVAKRAAPLKATSEDIPSDLTRFFHLYGMGSLLTHCQSLLTNRHFSNASCVWEIQSMTDYKLWRTLQRVAMRSNLSEISQILSSFRINSNDPSGWFLTDRPVDIQKYLVSCLAFQLSLDVETFVNDEIEDQCINKNIHFSLFWNEKFTLTIVRSSDLRSVFLLLTNGVRGAIFSWKWDIPDDILSACKPYRPDYVVYQKEMVETITTNKRDWAGIGLTQTKYPQLVDVGWDDIMHDLAFSQSKIPDLEKLLYVALNVTPLDAELAKLKNHDQRLDRVISDFSLEKLGVFKGIERTWGWRAGFNEEFISTTTDGVVLDPKAKCISHADLRHYGVLPGFAQFACRVEPLDFGVSDILAWTHVVTGLPVVRNELGKCRWRVCSELSSLSKGSPFIEVCNWGFKLHFLPKSMQGRSLKQLPTAINSLRVFKNDSSWHEALNDTRKRDSFITDVAKYNVNPSRYFTCLRTDTPYIRDYKLTDKCQDTHNKLEVRESTISFVKREYPRCVSEHILTHSISGAKETIAQVHGKTAEGKDLFISLRFMCNAGVVVGMMLKDVKLIIPSTEQISPADVAKLIVNGCALQYTDTVVLNTESRTWFYVYTAYGEILSALGPNVNPWVTVHIDPSRDVFVDDLFVDRNPDWVFTAMLGSREATEESADAHANIIKHSIQGYLDDLDALSTGQFDLAKVSIIDEDQIHSHHFNAVCDGSYHSTLVSQNPEGVWSTGYEKCRTQIKGIDTRGDIMHQINLETVKDCFSTRKINIKATSVQPEGPKNDFLRAMAVSQSISGRQPVIPGKLDDRDLSDPKLAVELSKAQFFGKKINIAKGKLERVYHVAGTGTDVVFNTARKLSTLFSAKRPSAKTHGVRNFFQIVVDALNPNADFRKDAIKSGRTNRDMKVEMEYMAMLAEYQKSLDPIQGETSATISEAYMREQTLREIVENLKMPASDDIERIGIESGGIVHFSDVSKRSLPDIPFVGSAFAGVEISQEKSKSTAFVIEELTSYRKTEVLPQGCAIVPIQRKTKIPNNGQISMSDLSAALARVKHIKQPFWDAMTSYNRVYKPRNTELDTASRGWPKCQIMDRDLGLWSSASVYFDMTAGFGGFSEYYTHCPPLVKVVNGEVVEKLGHSRVLVFNSLIQPGHAAPVVDKIVNPDNPKVTVRMLNPVDGHGTNGDIRDSRLLELVREVSKTYPPQLMSFDAGEASANLTAEASWQTRELPMTPDLESYAFTKTFAGAVELYLPLVAPGGSAVIKMMGFTSTTVDLIQRYSKGFSSLICYKNPTTSLASREWYLVLLGRQTKFDKHTQLCMDECGRTSDVLPSVFGETLESDTKKVRYFMGVNHILRQEKFEDFRYGAIVMNMRIEWYRAFNRFADWARHNYSHIQSDLTKYGNQNHSLGEGLIITATGQSVDSVRWENELAETRRGTMLTLDNAIKKLGYTRRFNTPKYYTSFMTPRGDWVNSKATLSPTALSAMTLKRQLAEGNANLDVPSFTIFGETFEPRMPTRVQMLRTTAIASGYKITSPSGLFTNVREPFRITFKEVFGKEKHVQNMILGDMAMHVFGMTQYNSVIGHTQCTEEFLHSAWDKRLNIAMKEPSAGDAQLLYESMRAIRTPECMEIVNGPENNKFKPWTYEEACAEVHKQGKGGHFDRYLDFAAAISDPEFEKSVLDRLHLFASGMAAPTYQVCRDKRETKAKKCIDGTGRLTITREPGEKEEDFQQRLKKTSSIAPRNIRFAEFTQRMADLMLLGPVQKHHAHVEKLYYGSSTGTPLWRLGNLTKALHDVYAPEHQQEFWDSSELRNHIDGDSATQQSWFQTLMEGKGKQLKDDVYIRMYDPSFRKGMERKIVKTLIASGDFSGFDGTVSKTDMVLNYLFYKDVYQSPYHLTLKTRWEHWLWALVITDHGNVIISDGQRSSGDQDTSFGNTMINSIYHYRSTALALGISINDSTRPIGEVWFRSDFNYEKPKFKKVYLHRITHISDGDDNLHFGTEADIRLFDANGPAFLERCGKKIRCGTRSGYQISEGYSGLSYCSHSYVRTRIGHLAIDRGAGPVMTPIDVTPFGQRKVNYDSLPQQHQKDVGLGLRVQYLPMRPIPEIIGKLVYTLKSSTVAMDLVRDYGPSTKETKRGIKNEDAISITRGKLLSYMLNYAHINVVRILCMSALSVIGDGVCNLKELKRRFHTPSAVSSLASGLKGVFNVNALQEIESLSPTQEKDGLRAMRHNTMLQFRTCNLRRYGSVAPLSMTMLHQRCESWIQDFCIRNDVLPDWTFWKIADPNFVYANDIDLEHLDAETLPRPPKVLFRERFMTNLMSFFTLLSIALPSRVAEKASRSDEFVRNCLADPETYTQYDVVVELPADVGHIPKNIRLLYPNLKSAAKEHVAAMGGPNKAIGHSFTLEGAKQKVYVVVVRKTIKHSPSESDVARALNDAGFNHEMPPNGGPKIMNRRLFRSNPPRPLVVLAPNGRLCGRNAELCIKTSCSRSIRKSLIISI</sequence>
<dbReference type="GO" id="GO:0046872">
    <property type="term" value="F:metal ion binding"/>
    <property type="evidence" value="ECO:0007669"/>
    <property type="project" value="UniProtKB-KW"/>
</dbReference>
<dbReference type="Gene3D" id="2.60.120.590">
    <property type="entry name" value="Alpha-ketoglutarate-dependent dioxygenase AlkB-like"/>
    <property type="match status" value="1"/>
</dbReference>
<evidence type="ECO:0000256" key="36">
    <source>
        <dbReference type="ARBA" id="ARBA00023184"/>
    </source>
</evidence>
<dbReference type="Pfam" id="PF01728">
    <property type="entry name" value="FtsJ"/>
    <property type="match status" value="1"/>
</dbReference>
<evidence type="ECO:0000256" key="42">
    <source>
        <dbReference type="SAM" id="Phobius"/>
    </source>
</evidence>
<feature type="region of interest" description="Disordered" evidence="41">
    <location>
        <begin position="4081"/>
        <end position="4101"/>
    </location>
</feature>
<dbReference type="PANTHER" id="PTHR18934">
    <property type="entry name" value="ATP-DEPENDENT RNA HELICASE"/>
    <property type="match status" value="1"/>
</dbReference>
<keyword evidence="31 42" id="KW-1133">Transmembrane helix</keyword>
<dbReference type="EMBL" id="BK062902">
    <property type="protein sequence ID" value="DBA07050.1"/>
    <property type="molecule type" value="Genomic_RNA"/>
</dbReference>
<evidence type="ECO:0000256" key="24">
    <source>
        <dbReference type="ARBA" id="ARBA00022806"/>
    </source>
</evidence>
<dbReference type="InterPro" id="IPR043502">
    <property type="entry name" value="DNA/RNA_pol_sf"/>
</dbReference>
<keyword evidence="21" id="KW-0547">Nucleotide-binding</keyword>
<evidence type="ECO:0000256" key="41">
    <source>
        <dbReference type="SAM" id="MobiDB-lite"/>
    </source>
</evidence>
<dbReference type="PROSITE" id="PS51471">
    <property type="entry name" value="FE2OG_OXY"/>
    <property type="match status" value="1"/>
</dbReference>
<feature type="compositionally biased region" description="Low complexity" evidence="41">
    <location>
        <begin position="1709"/>
        <end position="1726"/>
    </location>
</feature>
<dbReference type="GO" id="GO:0019062">
    <property type="term" value="P:virion attachment to host cell"/>
    <property type="evidence" value="ECO:0007669"/>
    <property type="project" value="UniProtKB-KW"/>
</dbReference>
<dbReference type="GO" id="GO:0003968">
    <property type="term" value="F:RNA-directed RNA polymerase activity"/>
    <property type="evidence" value="ECO:0007669"/>
    <property type="project" value="UniProtKB-KW"/>
</dbReference>
<keyword evidence="33 42" id="KW-0472">Membrane</keyword>
<feature type="compositionally biased region" description="Acidic residues" evidence="41">
    <location>
        <begin position="3573"/>
        <end position="3584"/>
    </location>
</feature>
<dbReference type="GO" id="GO:0008168">
    <property type="term" value="F:methyltransferase activity"/>
    <property type="evidence" value="ECO:0007669"/>
    <property type="project" value="InterPro"/>
</dbReference>
<dbReference type="GO" id="GO:0042025">
    <property type="term" value="C:host cell nucleus"/>
    <property type="evidence" value="ECO:0007669"/>
    <property type="project" value="UniProtKB-SubCell"/>
</dbReference>
<evidence type="ECO:0000256" key="20">
    <source>
        <dbReference type="ARBA" id="ARBA00022723"/>
    </source>
</evidence>
<dbReference type="InterPro" id="IPR007094">
    <property type="entry name" value="RNA-dir_pol_PSvirus"/>
</dbReference>
<evidence type="ECO:0000313" key="45">
    <source>
        <dbReference type="EMBL" id="DBA07050.1"/>
    </source>
</evidence>
<keyword evidence="10" id="KW-0167">Capsid protein</keyword>
<dbReference type="SUPFAM" id="SSF52540">
    <property type="entry name" value="P-loop containing nucleoside triphosphate hydrolases"/>
    <property type="match status" value="1"/>
</dbReference>
<keyword evidence="7" id="KW-1168">Fusion of virus membrane with host membrane</keyword>
<evidence type="ECO:0000256" key="39">
    <source>
        <dbReference type="ARBA" id="ARBA00047631"/>
    </source>
</evidence>
<evidence type="ECO:0000256" key="10">
    <source>
        <dbReference type="ARBA" id="ARBA00022561"/>
    </source>
</evidence>
<evidence type="ECO:0000256" key="30">
    <source>
        <dbReference type="ARBA" id="ARBA00022953"/>
    </source>
</evidence>
<evidence type="ECO:0000256" key="37">
    <source>
        <dbReference type="ARBA" id="ARBA00023280"/>
    </source>
</evidence>
<feature type="transmembrane region" description="Helical" evidence="42">
    <location>
        <begin position="2577"/>
        <end position="2597"/>
    </location>
</feature>
<evidence type="ECO:0000256" key="23">
    <source>
        <dbReference type="ARBA" id="ARBA00022804"/>
    </source>
</evidence>
<evidence type="ECO:0000259" key="44">
    <source>
        <dbReference type="PROSITE" id="PS51471"/>
    </source>
</evidence>
<keyword evidence="18 42" id="KW-0812">Transmembrane</keyword>
<dbReference type="SUPFAM" id="SSF51197">
    <property type="entry name" value="Clavaminate synthase-like"/>
    <property type="match status" value="1"/>
</dbReference>
<keyword evidence="23" id="KW-1161">Viral attachment to host cell</keyword>
<evidence type="ECO:0000259" key="43">
    <source>
        <dbReference type="PROSITE" id="PS50507"/>
    </source>
</evidence>
<evidence type="ECO:0000256" key="9">
    <source>
        <dbReference type="ARBA" id="ARBA00022553"/>
    </source>
</evidence>
<keyword evidence="14" id="KW-1090">Inhibition of host innate immune response by virus</keyword>
<evidence type="ECO:0000256" key="32">
    <source>
        <dbReference type="ARBA" id="ARBA00023042"/>
    </source>
</evidence>
<feature type="transmembrane region" description="Helical" evidence="42">
    <location>
        <begin position="2604"/>
        <end position="2623"/>
    </location>
</feature>
<name>A0A9N6YJR0_9FLAV</name>
<dbReference type="Pfam" id="PF00271">
    <property type="entry name" value="Helicase_C"/>
    <property type="match status" value="1"/>
</dbReference>
<dbReference type="InterPro" id="IPR000280">
    <property type="entry name" value="Pestivirus_NS3_S31"/>
</dbReference>
<dbReference type="GO" id="GO:0017111">
    <property type="term" value="F:ribonucleoside triphosphate phosphatase activity"/>
    <property type="evidence" value="ECO:0007669"/>
    <property type="project" value="UniProtKB-EC"/>
</dbReference>
<dbReference type="GO" id="GO:0004252">
    <property type="term" value="F:serine-type endopeptidase activity"/>
    <property type="evidence" value="ECO:0007669"/>
    <property type="project" value="InterPro"/>
</dbReference>
<dbReference type="InterPro" id="IPR002877">
    <property type="entry name" value="RNA_MeTrfase_FtsJ_dom"/>
</dbReference>
<dbReference type="PROSITE" id="PS50507">
    <property type="entry name" value="RDRP_SSRNA_POS"/>
    <property type="match status" value="1"/>
</dbReference>
<keyword evidence="16" id="KW-0645">Protease</keyword>
<feature type="transmembrane region" description="Helical" evidence="42">
    <location>
        <begin position="2728"/>
        <end position="2749"/>
    </location>
</feature>
<keyword evidence="34" id="KW-1015">Disulfide bond</keyword>
<evidence type="ECO:0000256" key="11">
    <source>
        <dbReference type="ARBA" id="ARBA00022562"/>
    </source>
</evidence>
<keyword evidence="13" id="KW-1162">Viral penetration into host cytoplasm</keyword>
<dbReference type="GO" id="GO:0006508">
    <property type="term" value="P:proteolysis"/>
    <property type="evidence" value="ECO:0007669"/>
    <property type="project" value="UniProtKB-KW"/>
</dbReference>
<keyword evidence="9" id="KW-0597">Phosphoprotein</keyword>
<dbReference type="InterPro" id="IPR037151">
    <property type="entry name" value="AlkB-like_sf"/>
</dbReference>
<evidence type="ECO:0000256" key="15">
    <source>
        <dbReference type="ARBA" id="ARBA00022664"/>
    </source>
</evidence>
<dbReference type="GO" id="GO:0039694">
    <property type="term" value="P:viral RNA genome replication"/>
    <property type="evidence" value="ECO:0007669"/>
    <property type="project" value="InterPro"/>
</dbReference>
<dbReference type="PANTHER" id="PTHR18934:SF145">
    <property type="entry name" value="ATP-DEPENDENT RNA HELICASE DHX57-RELATED"/>
    <property type="match status" value="1"/>
</dbReference>
<dbReference type="Pfam" id="PF00270">
    <property type="entry name" value="DEAD"/>
    <property type="match status" value="1"/>
</dbReference>
<keyword evidence="15" id="KW-0507">mRNA processing</keyword>
<dbReference type="GO" id="GO:0039654">
    <property type="term" value="P:fusion of virus membrane with host endosome membrane"/>
    <property type="evidence" value="ECO:0007669"/>
    <property type="project" value="UniProtKB-KW"/>
</dbReference>
<dbReference type="InterPro" id="IPR009003">
    <property type="entry name" value="Peptidase_S1_PA"/>
</dbReference>
<dbReference type="GO" id="GO:0052170">
    <property type="term" value="P:symbiont-mediated suppression of host innate immune response"/>
    <property type="evidence" value="ECO:0007669"/>
    <property type="project" value="UniProtKB-KW"/>
</dbReference>
<dbReference type="SUPFAM" id="SSF50494">
    <property type="entry name" value="Trypsin-like serine proteases"/>
    <property type="match status" value="1"/>
</dbReference>
<comment type="catalytic activity">
    <reaction evidence="39">
        <text>a ribonucleoside 5'-triphosphate + H2O = a ribonucleoside 5'-diphosphate + phosphate + H(+)</text>
        <dbReference type="Rhea" id="RHEA:23680"/>
        <dbReference type="ChEBI" id="CHEBI:15377"/>
        <dbReference type="ChEBI" id="CHEBI:15378"/>
        <dbReference type="ChEBI" id="CHEBI:43474"/>
        <dbReference type="ChEBI" id="CHEBI:57930"/>
        <dbReference type="ChEBI" id="CHEBI:61557"/>
        <dbReference type="EC" id="3.6.1.15"/>
    </reaction>
</comment>
<keyword evidence="30" id="KW-0693">Viral RNA replication</keyword>
<evidence type="ECO:0000256" key="38">
    <source>
        <dbReference type="ARBA" id="ARBA00023296"/>
    </source>
</evidence>
<dbReference type="InterPro" id="IPR001650">
    <property type="entry name" value="Helicase_C-like"/>
</dbReference>
<keyword evidence="8" id="KW-1170">Fusion of virus membrane with host endosomal membrane</keyword>
<evidence type="ECO:0000256" key="40">
    <source>
        <dbReference type="ARBA" id="ARBA00047984"/>
    </source>
</evidence>
<evidence type="ECO:0000256" key="29">
    <source>
        <dbReference type="ARBA" id="ARBA00022884"/>
    </source>
</evidence>
<evidence type="ECO:0000256" key="18">
    <source>
        <dbReference type="ARBA" id="ARBA00022692"/>
    </source>
</evidence>
<dbReference type="InterPro" id="IPR005123">
    <property type="entry name" value="Oxoglu/Fe-dep_dioxygenase_dom"/>
</dbReference>
<feature type="domain" description="RdRp catalytic" evidence="43">
    <location>
        <begin position="7075"/>
        <end position="7222"/>
    </location>
</feature>
<evidence type="ECO:0000256" key="16">
    <source>
        <dbReference type="ARBA" id="ARBA00022670"/>
    </source>
</evidence>
<evidence type="ECO:0000256" key="4">
    <source>
        <dbReference type="ARBA" id="ARBA00004291"/>
    </source>
</evidence>
<evidence type="ECO:0000256" key="26">
    <source>
        <dbReference type="ARBA" id="ARBA00022840"/>
    </source>
</evidence>
<keyword evidence="22" id="KW-0378">Hydrolase</keyword>
<feature type="region of interest" description="Disordered" evidence="41">
    <location>
        <begin position="1028"/>
        <end position="1059"/>
    </location>
</feature>
<keyword evidence="12" id="KW-0945">Host-virus interaction</keyword>
<keyword evidence="36" id="KW-1038">Host endoplasmic reticulum</keyword>
<keyword evidence="28" id="KW-1043">Host membrane</keyword>
<dbReference type="SUPFAM" id="SSF56672">
    <property type="entry name" value="DNA/RNA polymerases"/>
    <property type="match status" value="1"/>
</dbReference>
<dbReference type="Pfam" id="PF05578">
    <property type="entry name" value="Peptidase_S31"/>
    <property type="match status" value="1"/>
</dbReference>
<dbReference type="InterPro" id="IPR029063">
    <property type="entry name" value="SAM-dependent_MTases_sf"/>
</dbReference>
<keyword evidence="27" id="KW-0946">Virion</keyword>
<dbReference type="GO" id="GO:0055036">
    <property type="term" value="C:virion membrane"/>
    <property type="evidence" value="ECO:0007669"/>
    <property type="project" value="UniProtKB-SubCell"/>
</dbReference>
<evidence type="ECO:0000256" key="7">
    <source>
        <dbReference type="ARBA" id="ARBA00022506"/>
    </source>
</evidence>
<evidence type="ECO:0000256" key="25">
    <source>
        <dbReference type="ARBA" id="ARBA00022825"/>
    </source>
</evidence>
<feature type="compositionally biased region" description="Basic and acidic residues" evidence="41">
    <location>
        <begin position="3106"/>
        <end position="3115"/>
    </location>
</feature>
<keyword evidence="11" id="KW-1048">Host nucleus</keyword>
<feature type="transmembrane region" description="Helical" evidence="42">
    <location>
        <begin position="4820"/>
        <end position="4839"/>
    </location>
</feature>
<dbReference type="GO" id="GO:0005524">
    <property type="term" value="F:ATP binding"/>
    <property type="evidence" value="ECO:0007669"/>
    <property type="project" value="UniProtKB-KW"/>
</dbReference>
<feature type="region of interest" description="Disordered" evidence="41">
    <location>
        <begin position="1706"/>
        <end position="1728"/>
    </location>
</feature>
<evidence type="ECO:0000256" key="6">
    <source>
        <dbReference type="ARBA" id="ARBA00022484"/>
    </source>
</evidence>
<reference evidence="45" key="1">
    <citation type="journal article" date="2023" name="bioRxiv">
        <title>Two novel flavi-like viruses shed light on the plant infecting koshoviruses.</title>
        <authorList>
            <person name="Debat H."/>
            <person name="Bejerman N."/>
        </authorList>
    </citation>
    <scope>NUCLEOTIDE SEQUENCE</scope>
</reference>
<evidence type="ECO:0000256" key="34">
    <source>
        <dbReference type="ARBA" id="ARBA00023157"/>
    </source>
</evidence>
<feature type="transmembrane region" description="Helical" evidence="42">
    <location>
        <begin position="2770"/>
        <end position="2790"/>
    </location>
</feature>
<keyword evidence="24" id="KW-0347">Helicase</keyword>
<keyword evidence="17" id="KW-0808">Transferase</keyword>
<dbReference type="SMART" id="SM00487">
    <property type="entry name" value="DEXDc"/>
    <property type="match status" value="1"/>
</dbReference>
<keyword evidence="25" id="KW-0720">Serine protease</keyword>
<keyword evidence="32" id="KW-0506">mRNA capping</keyword>
<dbReference type="GO" id="GO:0044167">
    <property type="term" value="C:host cell endoplasmic reticulum membrane"/>
    <property type="evidence" value="ECO:0007669"/>
    <property type="project" value="UniProtKB-SubCell"/>
</dbReference>
<keyword evidence="6" id="KW-0696">RNA-directed RNA polymerase</keyword>
<evidence type="ECO:0000256" key="8">
    <source>
        <dbReference type="ARBA" id="ARBA00022510"/>
    </source>
</evidence>
<dbReference type="Gene3D" id="3.40.50.300">
    <property type="entry name" value="P-loop containing nucleotide triphosphate hydrolases"/>
    <property type="match status" value="2"/>
</dbReference>
<evidence type="ECO:0000256" key="31">
    <source>
        <dbReference type="ARBA" id="ARBA00022989"/>
    </source>
</evidence>
<feature type="domain" description="Fe2OG dioxygenase" evidence="44">
    <location>
        <begin position="692"/>
        <end position="782"/>
    </location>
</feature>
<keyword evidence="29" id="KW-0694">RNA-binding</keyword>
<feature type="region of interest" description="Disordered" evidence="41">
    <location>
        <begin position="3556"/>
        <end position="3584"/>
    </location>
</feature>
<keyword evidence="37" id="KW-0899">Viral immunoevasion</keyword>
<evidence type="ECO:0000256" key="22">
    <source>
        <dbReference type="ARBA" id="ARBA00022801"/>
    </source>
</evidence>
<keyword evidence="38" id="KW-1160">Virus entry into host cell</keyword>
<evidence type="ECO:0000256" key="14">
    <source>
        <dbReference type="ARBA" id="ARBA00022632"/>
    </source>
</evidence>
<dbReference type="InterPro" id="IPR027417">
    <property type="entry name" value="P-loop_NTPase"/>
</dbReference>
<keyword evidence="26" id="KW-0067">ATP-binding</keyword>
<keyword evidence="20" id="KW-0479">Metal-binding</keyword>
<evidence type="ECO:0000256" key="13">
    <source>
        <dbReference type="ARBA" id="ARBA00022595"/>
    </source>
</evidence>
<dbReference type="GO" id="GO:0006370">
    <property type="term" value="P:7-methylguanosine mRNA capping"/>
    <property type="evidence" value="ECO:0007669"/>
    <property type="project" value="UniProtKB-KW"/>
</dbReference>
<evidence type="ECO:0000256" key="2">
    <source>
        <dbReference type="ARBA" id="ARBA00004153"/>
    </source>
</evidence>
<dbReference type="InterPro" id="IPR014001">
    <property type="entry name" value="Helicase_ATP-bd"/>
</dbReference>
<dbReference type="GO" id="GO:0003724">
    <property type="term" value="F:RNA helicase activity"/>
    <property type="evidence" value="ECO:0007669"/>
    <property type="project" value="UniProtKB-EC"/>
</dbReference>
<evidence type="ECO:0000256" key="3">
    <source>
        <dbReference type="ARBA" id="ARBA00004182"/>
    </source>
</evidence>
<keyword evidence="35" id="KW-0325">Glycoprotein</keyword>
<accession>A0A9N6YJR0</accession>
<evidence type="ECO:0000256" key="5">
    <source>
        <dbReference type="ARBA" id="ARBA00020107"/>
    </source>
</evidence>
<organism evidence="45">
    <name type="scientific">Coptis virus 1</name>
    <dbReference type="NCBI Taxonomy" id="3014456"/>
    <lineage>
        <taxon>Viruses</taxon>
        <taxon>Riboviria</taxon>
        <taxon>Orthornavirae</taxon>
        <taxon>Kitrinoviricota</taxon>
        <taxon>Flasuviricetes</taxon>
        <taxon>Amarillovirales</taxon>
        <taxon>Flaviviridae</taxon>
    </lineage>
</organism>
<feature type="region of interest" description="Disordered" evidence="41">
    <location>
        <begin position="3089"/>
        <end position="3130"/>
    </location>
</feature>
<evidence type="ECO:0000256" key="21">
    <source>
        <dbReference type="ARBA" id="ARBA00022741"/>
    </source>
</evidence>
<evidence type="ECO:0000256" key="19">
    <source>
        <dbReference type="ARBA" id="ARBA00022695"/>
    </source>
</evidence>
<dbReference type="GO" id="GO:0032259">
    <property type="term" value="P:methylation"/>
    <property type="evidence" value="ECO:0007669"/>
    <property type="project" value="InterPro"/>
</dbReference>
<comment type="subcellular location">
    <subcellularLocation>
        <location evidence="2">Host endoplasmic reticulum membrane</location>
        <topology evidence="2">Multi-pass membrane protein</topology>
    </subcellularLocation>
    <subcellularLocation>
        <location evidence="4">Host endoplasmic reticulum membrane</location>
        <topology evidence="4">Peripheral membrane protein</topology>
    </subcellularLocation>
    <subcellularLocation>
        <location evidence="1">Host nucleus</location>
    </subcellularLocation>
    <subcellularLocation>
        <location evidence="3">Virion membrane</location>
    </subcellularLocation>
</comment>
<protein>
    <recommendedName>
        <fullName evidence="5">Genome polyprotein</fullName>
    </recommendedName>
</protein>
<dbReference type="GO" id="GO:0003723">
    <property type="term" value="F:RNA binding"/>
    <property type="evidence" value="ECO:0007669"/>
    <property type="project" value="UniProtKB-KW"/>
</dbReference>